<dbReference type="Gene3D" id="3.30.450.40">
    <property type="match status" value="1"/>
</dbReference>
<evidence type="ECO:0000256" key="1">
    <source>
        <dbReference type="ARBA" id="ARBA00023015"/>
    </source>
</evidence>
<dbReference type="InterPro" id="IPR005471">
    <property type="entry name" value="Tscrpt_reg_IclR_N"/>
</dbReference>
<evidence type="ECO:0000259" key="4">
    <source>
        <dbReference type="PROSITE" id="PS51077"/>
    </source>
</evidence>
<dbReference type="InterPro" id="IPR050707">
    <property type="entry name" value="HTH_MetabolicPath_Reg"/>
</dbReference>
<evidence type="ECO:0000256" key="2">
    <source>
        <dbReference type="ARBA" id="ARBA00023125"/>
    </source>
</evidence>
<organism evidence="6 7">
    <name type="scientific">Crossiella equi</name>
    <dbReference type="NCBI Taxonomy" id="130796"/>
    <lineage>
        <taxon>Bacteria</taxon>
        <taxon>Bacillati</taxon>
        <taxon>Actinomycetota</taxon>
        <taxon>Actinomycetes</taxon>
        <taxon>Pseudonocardiales</taxon>
        <taxon>Pseudonocardiaceae</taxon>
        <taxon>Crossiella</taxon>
    </lineage>
</organism>
<dbReference type="InterPro" id="IPR036388">
    <property type="entry name" value="WH-like_DNA-bd_sf"/>
</dbReference>
<dbReference type="Proteomes" id="UP001519363">
    <property type="component" value="Unassembled WGS sequence"/>
</dbReference>
<dbReference type="InterPro" id="IPR036390">
    <property type="entry name" value="WH_DNA-bd_sf"/>
</dbReference>
<dbReference type="Gene3D" id="1.10.10.10">
    <property type="entry name" value="Winged helix-like DNA-binding domain superfamily/Winged helix DNA-binding domain"/>
    <property type="match status" value="1"/>
</dbReference>
<sequence length="260" mass="27862">MGQSSDIPALRRGLAVLRLLAQRAGPVSAAAIARDLKLPRSTTYHLLTELVSAGFVTHLAEERRYGLGVATFELGSAYLRHDPLERLARPLLRRLVDRVETTVHLGVLHGAEALYLLKEQPPRPQSLVTDIGVRLPAQLTASGRAILSGLPAPQVRALFPSARAFVDRTGRGPRDLPALRRLLTAERQRGWSVEDGHVTPGYASVAVPVFDHGGRPVAAISVTVRHECEPECGQTWPELAAEAVTAAAGLTSRIGGRSGG</sequence>
<evidence type="ECO:0000313" key="6">
    <source>
        <dbReference type="EMBL" id="MBP2474517.1"/>
    </source>
</evidence>
<dbReference type="GO" id="GO:0003677">
    <property type="term" value="F:DNA binding"/>
    <property type="evidence" value="ECO:0007669"/>
    <property type="project" value="UniProtKB-KW"/>
</dbReference>
<dbReference type="PROSITE" id="PS51077">
    <property type="entry name" value="HTH_ICLR"/>
    <property type="match status" value="1"/>
</dbReference>
<dbReference type="InterPro" id="IPR011991">
    <property type="entry name" value="ArsR-like_HTH"/>
</dbReference>
<dbReference type="Pfam" id="PF01614">
    <property type="entry name" value="IclR_C"/>
    <property type="match status" value="1"/>
</dbReference>
<comment type="caution">
    <text evidence="6">The sequence shown here is derived from an EMBL/GenBank/DDBJ whole genome shotgun (WGS) entry which is preliminary data.</text>
</comment>
<dbReference type="InterPro" id="IPR029016">
    <property type="entry name" value="GAF-like_dom_sf"/>
</dbReference>
<dbReference type="SUPFAM" id="SSF46785">
    <property type="entry name" value="Winged helix' DNA-binding domain"/>
    <property type="match status" value="1"/>
</dbReference>
<name>A0ABS5AD69_9PSEU</name>
<dbReference type="PANTHER" id="PTHR30136:SF35">
    <property type="entry name" value="HTH-TYPE TRANSCRIPTIONAL REGULATOR RV1719"/>
    <property type="match status" value="1"/>
</dbReference>
<reference evidence="6 7" key="1">
    <citation type="submission" date="2021-03" db="EMBL/GenBank/DDBJ databases">
        <title>Sequencing the genomes of 1000 actinobacteria strains.</title>
        <authorList>
            <person name="Klenk H.-P."/>
        </authorList>
    </citation>
    <scope>NUCLEOTIDE SEQUENCE [LARGE SCALE GENOMIC DNA]</scope>
    <source>
        <strain evidence="6 7">DSM 44580</strain>
    </source>
</reference>
<dbReference type="PROSITE" id="PS51078">
    <property type="entry name" value="ICLR_ED"/>
    <property type="match status" value="1"/>
</dbReference>
<accession>A0ABS5AD69</accession>
<dbReference type="SMART" id="SM00346">
    <property type="entry name" value="HTH_ICLR"/>
    <property type="match status" value="1"/>
</dbReference>
<feature type="domain" description="IclR-ED" evidence="5">
    <location>
        <begin position="70"/>
        <end position="256"/>
    </location>
</feature>
<dbReference type="InterPro" id="IPR014757">
    <property type="entry name" value="Tscrpt_reg_IclR_C"/>
</dbReference>
<keyword evidence="7" id="KW-1185">Reference proteome</keyword>
<keyword evidence="2 6" id="KW-0238">DNA-binding</keyword>
<dbReference type="RefSeq" id="WP_086783384.1">
    <property type="nucleotide sequence ID" value="NZ_JAGIOO010000001.1"/>
</dbReference>
<evidence type="ECO:0000256" key="3">
    <source>
        <dbReference type="ARBA" id="ARBA00023163"/>
    </source>
</evidence>
<keyword evidence="3" id="KW-0804">Transcription</keyword>
<dbReference type="EMBL" id="JAGIOO010000001">
    <property type="protein sequence ID" value="MBP2474517.1"/>
    <property type="molecule type" value="Genomic_DNA"/>
</dbReference>
<dbReference type="Pfam" id="PF09339">
    <property type="entry name" value="HTH_IclR"/>
    <property type="match status" value="1"/>
</dbReference>
<dbReference type="SUPFAM" id="SSF55781">
    <property type="entry name" value="GAF domain-like"/>
    <property type="match status" value="1"/>
</dbReference>
<feature type="domain" description="HTH iclR-type" evidence="4">
    <location>
        <begin position="7"/>
        <end position="69"/>
    </location>
</feature>
<keyword evidence="1" id="KW-0805">Transcription regulation</keyword>
<dbReference type="CDD" id="cd00090">
    <property type="entry name" value="HTH_ARSR"/>
    <property type="match status" value="1"/>
</dbReference>
<evidence type="ECO:0000259" key="5">
    <source>
        <dbReference type="PROSITE" id="PS51078"/>
    </source>
</evidence>
<evidence type="ECO:0000313" key="7">
    <source>
        <dbReference type="Proteomes" id="UP001519363"/>
    </source>
</evidence>
<gene>
    <name evidence="6" type="ORF">JOF53_003389</name>
</gene>
<proteinExistence type="predicted"/>
<dbReference type="PANTHER" id="PTHR30136">
    <property type="entry name" value="HELIX-TURN-HELIX TRANSCRIPTIONAL REGULATOR, ICLR FAMILY"/>
    <property type="match status" value="1"/>
</dbReference>
<protein>
    <submittedName>
        <fullName evidence="6">DNA-binding IclR family transcriptional regulator</fullName>
    </submittedName>
</protein>